<organism evidence="2 3">
    <name type="scientific">Micromonospora kangleipakensis</name>
    <dbReference type="NCBI Taxonomy" id="1077942"/>
    <lineage>
        <taxon>Bacteria</taxon>
        <taxon>Bacillati</taxon>
        <taxon>Actinomycetota</taxon>
        <taxon>Actinomycetes</taxon>
        <taxon>Micromonosporales</taxon>
        <taxon>Micromonosporaceae</taxon>
        <taxon>Micromonospora</taxon>
    </lineage>
</organism>
<protein>
    <recommendedName>
        <fullName evidence="1">HTH cro/C1-type domain-containing protein</fullName>
    </recommendedName>
</protein>
<dbReference type="Gene3D" id="1.10.260.40">
    <property type="entry name" value="lambda repressor-like DNA-binding domains"/>
    <property type="match status" value="1"/>
</dbReference>
<dbReference type="PROSITE" id="PS50943">
    <property type="entry name" value="HTH_CROC1"/>
    <property type="match status" value="1"/>
</dbReference>
<dbReference type="Proteomes" id="UP000294114">
    <property type="component" value="Unassembled WGS sequence"/>
</dbReference>
<dbReference type="RefSeq" id="WP_130336373.1">
    <property type="nucleotide sequence ID" value="NZ_SHLD01000001.1"/>
</dbReference>
<dbReference type="CDD" id="cd00093">
    <property type="entry name" value="HTH_XRE"/>
    <property type="match status" value="1"/>
</dbReference>
<evidence type="ECO:0000313" key="3">
    <source>
        <dbReference type="Proteomes" id="UP000294114"/>
    </source>
</evidence>
<name>A0A4Q8BDM3_9ACTN</name>
<sequence length="203" mass="22162">MSSADRLLSPAVIGALTYWPGIVHAVAPTPVDLGVLPPLFNELLDEWPWWDRAWRVTRVEPARPREIARDEPRAVSRFTEVTVPGTVSRDAGDTLPLSARVRFSDDRLIRFQAKVGDVVIGPGSAAAGVPEPHPFGSVLARLMDLRGISVKEMAVRCARSMSTINMVRSGGWNPHQILVAELAEALEMSEKDLLAITGLDVHS</sequence>
<keyword evidence="3" id="KW-1185">Reference proteome</keyword>
<proteinExistence type="predicted"/>
<dbReference type="InterPro" id="IPR001387">
    <property type="entry name" value="Cro/C1-type_HTH"/>
</dbReference>
<comment type="caution">
    <text evidence="2">The sequence shown here is derived from an EMBL/GenBank/DDBJ whole genome shotgun (WGS) entry which is preliminary data.</text>
</comment>
<dbReference type="OrthoDB" id="3358245at2"/>
<gene>
    <name evidence="2" type="ORF">EV384_4595</name>
</gene>
<reference evidence="2 3" key="1">
    <citation type="submission" date="2019-02" db="EMBL/GenBank/DDBJ databases">
        <title>Sequencing the genomes of 1000 actinobacteria strains.</title>
        <authorList>
            <person name="Klenk H.-P."/>
        </authorList>
    </citation>
    <scope>NUCLEOTIDE SEQUENCE [LARGE SCALE GENOMIC DNA]</scope>
    <source>
        <strain evidence="2 3">DSM 45612</strain>
    </source>
</reference>
<dbReference type="InterPro" id="IPR010982">
    <property type="entry name" value="Lambda_DNA-bd_dom_sf"/>
</dbReference>
<dbReference type="SUPFAM" id="SSF47413">
    <property type="entry name" value="lambda repressor-like DNA-binding domains"/>
    <property type="match status" value="1"/>
</dbReference>
<dbReference type="AlphaFoldDB" id="A0A4Q8BDM3"/>
<dbReference type="EMBL" id="SHLD01000001">
    <property type="protein sequence ID" value="RZU76002.1"/>
    <property type="molecule type" value="Genomic_DNA"/>
</dbReference>
<feature type="domain" description="HTH cro/C1-type" evidence="1">
    <location>
        <begin position="139"/>
        <end position="193"/>
    </location>
</feature>
<accession>A0A4Q8BDM3</accession>
<evidence type="ECO:0000313" key="2">
    <source>
        <dbReference type="EMBL" id="RZU76002.1"/>
    </source>
</evidence>
<dbReference type="GO" id="GO:0003677">
    <property type="term" value="F:DNA binding"/>
    <property type="evidence" value="ECO:0007669"/>
    <property type="project" value="InterPro"/>
</dbReference>
<dbReference type="SMART" id="SM00530">
    <property type="entry name" value="HTH_XRE"/>
    <property type="match status" value="1"/>
</dbReference>
<evidence type="ECO:0000259" key="1">
    <source>
        <dbReference type="PROSITE" id="PS50943"/>
    </source>
</evidence>